<dbReference type="Gene3D" id="3.30.70.1290">
    <property type="entry name" value="Transposase IS200-like"/>
    <property type="match status" value="1"/>
</dbReference>
<dbReference type="EMBL" id="QNRX01000025">
    <property type="protein sequence ID" value="RBP58099.1"/>
    <property type="molecule type" value="Genomic_DNA"/>
</dbReference>
<organism evidence="2 3">
    <name type="scientific">Alkalibaculum bacchi</name>
    <dbReference type="NCBI Taxonomy" id="645887"/>
    <lineage>
        <taxon>Bacteria</taxon>
        <taxon>Bacillati</taxon>
        <taxon>Bacillota</taxon>
        <taxon>Clostridia</taxon>
        <taxon>Eubacteriales</taxon>
        <taxon>Eubacteriaceae</taxon>
        <taxon>Alkalibaculum</taxon>
    </lineage>
</organism>
<dbReference type="Pfam" id="PF01797">
    <property type="entry name" value="Y1_Tnp"/>
    <property type="match status" value="1"/>
</dbReference>
<dbReference type="GO" id="GO:0003677">
    <property type="term" value="F:DNA binding"/>
    <property type="evidence" value="ECO:0007669"/>
    <property type="project" value="InterPro"/>
</dbReference>
<dbReference type="InterPro" id="IPR002686">
    <property type="entry name" value="Transposase_17"/>
</dbReference>
<dbReference type="NCBIfam" id="NF047646">
    <property type="entry name" value="REP_Tyr_transpos"/>
    <property type="match status" value="1"/>
</dbReference>
<sequence>MARAARKESETGYYHIMTRGINKEYIFKDAFQKDMIIRIFNEKLQQKSDEELFRIVAYCIMSNHLHMIVHCEKNALITIMKKVNITYAMSYNRKHNRIGALFQERYKSQVICDEKHLFGAIRYVHNNPVKARMVQDVRDYSWSSIVEYIENKPYLIDPIEKKLVLDRFHSNDDFLKFHTYEDDREHLELSEEIEAEREFKAQRIVEEYFLEKGIYDKSLLRDKDELILRLLKESKLSNRKIARLVEVSASTIARLRIARS</sequence>
<gene>
    <name evidence="2" type="ORF">DES36_12534</name>
</gene>
<protein>
    <submittedName>
        <fullName evidence="2">REP element-mobilizing transposase RayT</fullName>
    </submittedName>
</protein>
<evidence type="ECO:0000313" key="2">
    <source>
        <dbReference type="EMBL" id="RBP58099.1"/>
    </source>
</evidence>
<evidence type="ECO:0000259" key="1">
    <source>
        <dbReference type="SMART" id="SM01321"/>
    </source>
</evidence>
<comment type="caution">
    <text evidence="2">The sequence shown here is derived from an EMBL/GenBank/DDBJ whole genome shotgun (WGS) entry which is preliminary data.</text>
</comment>
<accession>A0A366HX53</accession>
<proteinExistence type="predicted"/>
<feature type="domain" description="Transposase IS200-like" evidence="1">
    <location>
        <begin position="9"/>
        <end position="127"/>
    </location>
</feature>
<dbReference type="AlphaFoldDB" id="A0A366HX53"/>
<dbReference type="PANTHER" id="PTHR34322">
    <property type="entry name" value="TRANSPOSASE, Y1_TNP DOMAIN-CONTAINING"/>
    <property type="match status" value="1"/>
</dbReference>
<dbReference type="SMART" id="SM01321">
    <property type="entry name" value="Y1_Tnp"/>
    <property type="match status" value="1"/>
</dbReference>
<keyword evidence="3" id="KW-1185">Reference proteome</keyword>
<dbReference type="GO" id="GO:0006313">
    <property type="term" value="P:DNA transposition"/>
    <property type="evidence" value="ECO:0007669"/>
    <property type="project" value="InterPro"/>
</dbReference>
<dbReference type="PANTHER" id="PTHR34322:SF2">
    <property type="entry name" value="TRANSPOSASE IS200-LIKE DOMAIN-CONTAINING PROTEIN"/>
    <property type="match status" value="1"/>
</dbReference>
<dbReference type="RefSeq" id="WP_113921783.1">
    <property type="nucleotide sequence ID" value="NZ_QNRX01000025.1"/>
</dbReference>
<evidence type="ECO:0000313" key="3">
    <source>
        <dbReference type="Proteomes" id="UP000253490"/>
    </source>
</evidence>
<reference evidence="2 3" key="1">
    <citation type="submission" date="2018-06" db="EMBL/GenBank/DDBJ databases">
        <title>Genomic Encyclopedia of Type Strains, Phase IV (KMG-IV): sequencing the most valuable type-strain genomes for metagenomic binning, comparative biology and taxonomic classification.</title>
        <authorList>
            <person name="Goeker M."/>
        </authorList>
    </citation>
    <scope>NUCLEOTIDE SEQUENCE [LARGE SCALE GENOMIC DNA]</scope>
    <source>
        <strain evidence="2 3">DSM 22112</strain>
    </source>
</reference>
<dbReference type="InterPro" id="IPR036515">
    <property type="entry name" value="Transposase_17_sf"/>
</dbReference>
<name>A0A366HX53_9FIRM</name>
<dbReference type="OrthoDB" id="9788881at2"/>
<dbReference type="GO" id="GO:0004803">
    <property type="term" value="F:transposase activity"/>
    <property type="evidence" value="ECO:0007669"/>
    <property type="project" value="InterPro"/>
</dbReference>
<dbReference type="Proteomes" id="UP000253490">
    <property type="component" value="Unassembled WGS sequence"/>
</dbReference>
<dbReference type="SUPFAM" id="SSF143422">
    <property type="entry name" value="Transposase IS200-like"/>
    <property type="match status" value="1"/>
</dbReference>